<accession>A0A1Q4HYP5</accession>
<feature type="domain" description="Luciferase-like" evidence="2">
    <location>
        <begin position="19"/>
        <end position="282"/>
    </location>
</feature>
<dbReference type="InterPro" id="IPR050564">
    <property type="entry name" value="F420-G6PD/mer"/>
</dbReference>
<evidence type="ECO:0000256" key="1">
    <source>
        <dbReference type="ARBA" id="ARBA00023002"/>
    </source>
</evidence>
<dbReference type="Gene3D" id="3.20.20.30">
    <property type="entry name" value="Luciferase-like domain"/>
    <property type="match status" value="1"/>
</dbReference>
<protein>
    <submittedName>
        <fullName evidence="3">LLM class F420-dependent oxidoreductase</fullName>
    </submittedName>
</protein>
<dbReference type="AlphaFoldDB" id="A0A1Q4HYP5"/>
<dbReference type="EMBL" id="MPNT01000005">
    <property type="protein sequence ID" value="OJZ74738.1"/>
    <property type="molecule type" value="Genomic_DNA"/>
</dbReference>
<evidence type="ECO:0000313" key="4">
    <source>
        <dbReference type="Proteomes" id="UP000186438"/>
    </source>
</evidence>
<comment type="caution">
    <text evidence="3">The sequence shown here is derived from an EMBL/GenBank/DDBJ whole genome shotgun (WGS) entry which is preliminary data.</text>
</comment>
<dbReference type="InterPro" id="IPR036661">
    <property type="entry name" value="Luciferase-like_sf"/>
</dbReference>
<dbReference type="PANTHER" id="PTHR43244">
    <property type="match status" value="1"/>
</dbReference>
<gene>
    <name evidence="3" type="ORF">BRW65_08035</name>
</gene>
<dbReference type="InterPro" id="IPR011251">
    <property type="entry name" value="Luciferase-like_dom"/>
</dbReference>
<dbReference type="CDD" id="cd01097">
    <property type="entry name" value="Tetrahydromethanopterin_reductase"/>
    <property type="match status" value="1"/>
</dbReference>
<sequence length="309" mass="33247">MKISLSILLGNGAGKSFIDVYVDQVSRAHKEGFSRVWTPQLPWEPDLSSTVAVALREVPDIEIGASVLPIQVAHPMLTAQRALTLSRLSDNRFSLGLGVNHPKMSEKLWGVPWEKPVRRMREYLDGLLPLLAGDTADSTGELVTTRGSLDIPHAATPPVYIAALGPQMLRLAGGRAAGTLTWMTGPKTLAGHIGPTLRDAASAAGRSAHDVKVVAVLPVCVTDDAKAVKESAAKQFEIYGTLPSYRAMLDREGYANPEDSALIGDESSVSSRIEELRAAGVDEFVGQPMGEDDETLTRTRTLLRSLDDE</sequence>
<reference evidence="3 4" key="1">
    <citation type="submission" date="2016-11" db="EMBL/GenBank/DDBJ databases">
        <title>Genome sequences of unsequenced Mycobacteria.</title>
        <authorList>
            <person name="Greninger A.L."/>
            <person name="Fang F."/>
            <person name="Jerome K.R."/>
        </authorList>
    </citation>
    <scope>NUCLEOTIDE SEQUENCE [LARGE SCALE GENOMIC DNA]</scope>
    <source>
        <strain evidence="3 4">M11</strain>
    </source>
</reference>
<organism evidence="3 4">
    <name type="scientific">Mycobacterium paraffinicum</name>
    <dbReference type="NCBI Taxonomy" id="53378"/>
    <lineage>
        <taxon>Bacteria</taxon>
        <taxon>Bacillati</taxon>
        <taxon>Actinomycetota</taxon>
        <taxon>Actinomycetes</taxon>
        <taxon>Mycobacteriales</taxon>
        <taxon>Mycobacteriaceae</taxon>
        <taxon>Mycobacterium</taxon>
    </lineage>
</organism>
<evidence type="ECO:0000259" key="2">
    <source>
        <dbReference type="Pfam" id="PF00296"/>
    </source>
</evidence>
<dbReference type="Pfam" id="PF00296">
    <property type="entry name" value="Bac_luciferase"/>
    <property type="match status" value="1"/>
</dbReference>
<dbReference type="Proteomes" id="UP000186438">
    <property type="component" value="Unassembled WGS sequence"/>
</dbReference>
<dbReference type="PANTHER" id="PTHR43244:SF1">
    <property type="entry name" value="5,10-METHYLENETETRAHYDROMETHANOPTERIN REDUCTASE"/>
    <property type="match status" value="1"/>
</dbReference>
<evidence type="ECO:0000313" key="3">
    <source>
        <dbReference type="EMBL" id="OJZ74738.1"/>
    </source>
</evidence>
<dbReference type="GO" id="GO:0016705">
    <property type="term" value="F:oxidoreductase activity, acting on paired donors, with incorporation or reduction of molecular oxygen"/>
    <property type="evidence" value="ECO:0007669"/>
    <property type="project" value="InterPro"/>
</dbReference>
<dbReference type="STRING" id="53378.BRW65_08035"/>
<keyword evidence="1" id="KW-0560">Oxidoreductase</keyword>
<keyword evidence="4" id="KW-1185">Reference proteome</keyword>
<dbReference type="InterPro" id="IPR019910">
    <property type="entry name" value="Lucif-like_OxRdtase_MSMEG_4879"/>
</dbReference>
<proteinExistence type="predicted"/>
<dbReference type="SUPFAM" id="SSF51679">
    <property type="entry name" value="Bacterial luciferase-like"/>
    <property type="match status" value="1"/>
</dbReference>
<dbReference type="NCBIfam" id="TIGR03564">
    <property type="entry name" value="F420_MSMEG_4879"/>
    <property type="match status" value="1"/>
</dbReference>
<name>A0A1Q4HYP5_9MYCO</name>